<organism evidence="3 5">
    <name type="scientific">Neoehrlichia mikurensis</name>
    <dbReference type="NCBI Taxonomy" id="89586"/>
    <lineage>
        <taxon>Bacteria</taxon>
        <taxon>Pseudomonadati</taxon>
        <taxon>Pseudomonadota</taxon>
        <taxon>Alphaproteobacteria</taxon>
        <taxon>Rickettsiales</taxon>
        <taxon>Anaplasmataceae</taxon>
        <taxon>Candidatus Neoehrlichia</taxon>
    </lineage>
</organism>
<dbReference type="PANTHER" id="PTHR12049:SF7">
    <property type="entry name" value="PROTEIN ARGININE METHYLTRANSFERASE NDUFAF7, MITOCHONDRIAL"/>
    <property type="match status" value="1"/>
</dbReference>
<dbReference type="GO" id="GO:0032259">
    <property type="term" value="P:methylation"/>
    <property type="evidence" value="ECO:0007669"/>
    <property type="project" value="UniProtKB-KW"/>
</dbReference>
<proteinExistence type="predicted"/>
<dbReference type="GO" id="GO:0035243">
    <property type="term" value="F:protein-arginine omega-N symmetric methyltransferase activity"/>
    <property type="evidence" value="ECO:0007669"/>
    <property type="project" value="TreeGrafter"/>
</dbReference>
<dbReference type="EC" id="2.1.1.-" evidence="3"/>
<gene>
    <name evidence="4" type="ORF">LUA81_03740</name>
    <name evidence="3" type="ORF">LUA82_03775</name>
</gene>
<protein>
    <submittedName>
        <fullName evidence="3">SAM-dependent methyltransferase</fullName>
        <ecNumber evidence="3">2.1.1.-</ecNumber>
    </submittedName>
</protein>
<keyword evidence="2 3" id="KW-0808">Transferase</keyword>
<evidence type="ECO:0000313" key="4">
    <source>
        <dbReference type="EMBL" id="UTO56203.1"/>
    </source>
</evidence>
<dbReference type="Proteomes" id="UP001059822">
    <property type="component" value="Chromosome"/>
</dbReference>
<evidence type="ECO:0000256" key="2">
    <source>
        <dbReference type="ARBA" id="ARBA00022679"/>
    </source>
</evidence>
<dbReference type="Pfam" id="PF02636">
    <property type="entry name" value="Methyltransf_28"/>
    <property type="match status" value="1"/>
</dbReference>
<dbReference type="EMBL" id="CP089285">
    <property type="protein sequence ID" value="UTO56203.1"/>
    <property type="molecule type" value="Genomic_DNA"/>
</dbReference>
<evidence type="ECO:0000313" key="3">
    <source>
        <dbReference type="EMBL" id="UTO55283.1"/>
    </source>
</evidence>
<dbReference type="Proteomes" id="UP001059985">
    <property type="component" value="Chromosome"/>
</dbReference>
<keyword evidence="6" id="KW-1185">Reference proteome</keyword>
<dbReference type="RefSeq" id="WP_218194164.1">
    <property type="nucleotide sequence ID" value="NZ_CP054597.1"/>
</dbReference>
<dbReference type="AlphaFoldDB" id="A0A9Q9BUF6"/>
<evidence type="ECO:0000313" key="5">
    <source>
        <dbReference type="Proteomes" id="UP001059822"/>
    </source>
</evidence>
<evidence type="ECO:0000256" key="1">
    <source>
        <dbReference type="ARBA" id="ARBA00022603"/>
    </source>
</evidence>
<sequence length="341" mass="39574">MHSALIHKIFKNTNCVSMDEFIRSALYDYEYGYYMNRMPFGATGDFITAAEISQLFGEIIAVWVLYSWEKIGFPSKFALVELGPGRGTLMSDIVRTLQNFDECFKALDIHLIEISPMLCEIQKHFLKNYQVFWHKDITTIPELPVLFIANEVFDALPIKQFVYDAGIWKENYVELKNNTLQVVQKDTNFIFDIASVMEGSVIEISDDGRVLLTLMENKIVKYGGAGIIIDYGYTYPPPYVSTIQSVKNHQYNFFLKDIGKCDITAHVDFSFLQNNLQKVKSSIITQREFLYYFGIKERLKILMNHSTKKQQQELKSAFLRLTENMGTLFKVLMINYVIKEY</sequence>
<reference evidence="3" key="1">
    <citation type="journal article" date="2022" name="Microorganisms">
        <title>Assembly and Comparison of Ca. Neoehrlichia mikurensis Genomes.</title>
        <authorList>
            <person name="Azagi T."/>
            <person name="Dirks R.P."/>
            <person name="Yebra-Pimentel E.S."/>
            <person name="Schaap P.J."/>
            <person name="Koehorst J.J."/>
            <person name="Esser H.J."/>
            <person name="Sprong H."/>
        </authorList>
    </citation>
    <scope>NUCLEOTIDE SEQUENCE</scope>
    <source>
        <strain evidence="4">18-2804</strain>
        <strain evidence="3">18-2837</strain>
    </source>
</reference>
<accession>A0A9Q9BUF6</accession>
<keyword evidence="1 3" id="KW-0489">Methyltransferase</keyword>
<dbReference type="PANTHER" id="PTHR12049">
    <property type="entry name" value="PROTEIN ARGININE METHYLTRANSFERASE NDUFAF7, MITOCHONDRIAL"/>
    <property type="match status" value="1"/>
</dbReference>
<name>A0A9Q9BUF6_9RICK</name>
<evidence type="ECO:0000313" key="6">
    <source>
        <dbReference type="Proteomes" id="UP001059985"/>
    </source>
</evidence>
<dbReference type="EMBL" id="CP089286">
    <property type="protein sequence ID" value="UTO55283.1"/>
    <property type="molecule type" value="Genomic_DNA"/>
</dbReference>
<dbReference type="InterPro" id="IPR003788">
    <property type="entry name" value="NDUFAF7"/>
</dbReference>